<gene>
    <name evidence="2" type="ORF">CYMTET_3692</name>
</gene>
<organism evidence="2 3">
    <name type="scientific">Cymbomonas tetramitiformis</name>
    <dbReference type="NCBI Taxonomy" id="36881"/>
    <lineage>
        <taxon>Eukaryota</taxon>
        <taxon>Viridiplantae</taxon>
        <taxon>Chlorophyta</taxon>
        <taxon>Pyramimonadophyceae</taxon>
        <taxon>Pyramimonadales</taxon>
        <taxon>Pyramimonadaceae</taxon>
        <taxon>Cymbomonas</taxon>
    </lineage>
</organism>
<keyword evidence="3" id="KW-1185">Reference proteome</keyword>
<sequence length="366" mass="42075">MHKRVHKRMAPIEECEKEEARFDDDRSKRRRIEKGDPSGRSVSLVDVLRILYDHRLDGDRLLSNIDIYCICTCSSQLKDALSDKPPVRLSIKDACRSLNALCHSTQSEKAQLELDRLVYLNCDNDIMCETFVADDVHPSLWCASMPVSITAFRKVVREGKFEMFRELLTNKTFDRKQRLDVTYMTDAVMSGNIALTSYMTRKAWKYNPEDIGRCVIPNTNMLKWVIDNLLYEDDERSFSCAVNCNGLLGNLDALRELHQIAVHRGSERIFFCNPSIRIVQLAATGNHTHVLEWLTTDTEYDIDTDPLVLFEAFHIAIRRGHVSFVQELHSRVPSFFTSNPSAVKSMRDQTTHSDMLACLQHICQLP</sequence>
<dbReference type="SUPFAM" id="SSF48403">
    <property type="entry name" value="Ankyrin repeat"/>
    <property type="match status" value="1"/>
</dbReference>
<evidence type="ECO:0000313" key="3">
    <source>
        <dbReference type="Proteomes" id="UP001190700"/>
    </source>
</evidence>
<accession>A0AAE0H2U1</accession>
<proteinExistence type="predicted"/>
<feature type="region of interest" description="Disordered" evidence="1">
    <location>
        <begin position="18"/>
        <end position="39"/>
    </location>
</feature>
<reference evidence="2 3" key="1">
    <citation type="journal article" date="2015" name="Genome Biol. Evol.">
        <title>Comparative Genomics of a Bacterivorous Green Alga Reveals Evolutionary Causalities and Consequences of Phago-Mixotrophic Mode of Nutrition.</title>
        <authorList>
            <person name="Burns J.A."/>
            <person name="Paasch A."/>
            <person name="Narechania A."/>
            <person name="Kim E."/>
        </authorList>
    </citation>
    <scope>NUCLEOTIDE SEQUENCE [LARGE SCALE GENOMIC DNA]</scope>
    <source>
        <strain evidence="2 3">PLY_AMNH</strain>
    </source>
</reference>
<comment type="caution">
    <text evidence="2">The sequence shown here is derived from an EMBL/GenBank/DDBJ whole genome shotgun (WGS) entry which is preliminary data.</text>
</comment>
<evidence type="ECO:0000256" key="1">
    <source>
        <dbReference type="SAM" id="MobiDB-lite"/>
    </source>
</evidence>
<feature type="compositionally biased region" description="Basic and acidic residues" evidence="1">
    <location>
        <begin position="18"/>
        <end position="37"/>
    </location>
</feature>
<name>A0AAE0H2U1_9CHLO</name>
<dbReference type="AlphaFoldDB" id="A0AAE0H2U1"/>
<dbReference type="InterPro" id="IPR036770">
    <property type="entry name" value="Ankyrin_rpt-contain_sf"/>
</dbReference>
<evidence type="ECO:0000313" key="2">
    <source>
        <dbReference type="EMBL" id="KAK3288868.1"/>
    </source>
</evidence>
<protein>
    <submittedName>
        <fullName evidence="2">Uncharacterized protein</fullName>
    </submittedName>
</protein>
<dbReference type="EMBL" id="LGRX02000340">
    <property type="protein sequence ID" value="KAK3288868.1"/>
    <property type="molecule type" value="Genomic_DNA"/>
</dbReference>
<dbReference type="Proteomes" id="UP001190700">
    <property type="component" value="Unassembled WGS sequence"/>
</dbReference>